<dbReference type="InterPro" id="IPR010428">
    <property type="entry name" value="Zincin_1"/>
</dbReference>
<dbReference type="KEGG" id="slom:PXH66_15765"/>
<keyword evidence="2" id="KW-1185">Reference proteome</keyword>
<dbReference type="Gene3D" id="3.30.2010.20">
    <property type="match status" value="1"/>
</dbReference>
<dbReference type="SUPFAM" id="SSF55486">
    <property type="entry name" value="Metalloproteases ('zincins'), catalytic domain"/>
    <property type="match status" value="1"/>
</dbReference>
<dbReference type="Proteomes" id="UP001218638">
    <property type="component" value="Chromosome"/>
</dbReference>
<protein>
    <submittedName>
        <fullName evidence="1">Metallopeptidase family protein</fullName>
    </submittedName>
</protein>
<dbReference type="InterPro" id="IPR038555">
    <property type="entry name" value="Zincin_1_sf"/>
</dbReference>
<sequence>MTLNDLRKIAAAEISATIAELSPPLRPHAERIPVLCHDHPSPEILGAEFEPDILGLFVGPAHGDSIGDEVGPPTQILLFLSNLWDYAEHDRETFLDEVHITYLHELGHYFGWDEDDLAERDLD</sequence>
<dbReference type="Pfam" id="PF06262">
    <property type="entry name" value="Zincin_1"/>
    <property type="match status" value="1"/>
</dbReference>
<organism evidence="1 2">
    <name type="scientific">Synoicihabitans lomoniglobus</name>
    <dbReference type="NCBI Taxonomy" id="2909285"/>
    <lineage>
        <taxon>Bacteria</taxon>
        <taxon>Pseudomonadati</taxon>
        <taxon>Verrucomicrobiota</taxon>
        <taxon>Opitutia</taxon>
        <taxon>Opitutales</taxon>
        <taxon>Opitutaceae</taxon>
        <taxon>Synoicihabitans</taxon>
    </lineage>
</organism>
<gene>
    <name evidence="1" type="ORF">PXH66_15765</name>
</gene>
<name>A0AAE9ZVE4_9BACT</name>
<reference evidence="1" key="1">
    <citation type="submission" date="2023-03" db="EMBL/GenBank/DDBJ databases">
        <title>Lomoglobus Profundus gen. nov., sp. nov., a novel member of the phylum Verrucomicrobia, isolated from deep-marine sediment of South China Sea.</title>
        <authorList>
            <person name="Ahmad T."/>
            <person name="Ishaq S.E."/>
            <person name="Wang F."/>
        </authorList>
    </citation>
    <scope>NUCLEOTIDE SEQUENCE</scope>
    <source>
        <strain evidence="1">LMO-M01</strain>
    </source>
</reference>
<dbReference type="EMBL" id="CP119075">
    <property type="protein sequence ID" value="WED63794.1"/>
    <property type="molecule type" value="Genomic_DNA"/>
</dbReference>
<proteinExistence type="predicted"/>
<dbReference type="CDD" id="cd12952">
    <property type="entry name" value="MMP_ACEL2062"/>
    <property type="match status" value="1"/>
</dbReference>
<evidence type="ECO:0000313" key="1">
    <source>
        <dbReference type="EMBL" id="WED63794.1"/>
    </source>
</evidence>
<accession>A0AAE9ZVE4</accession>
<dbReference type="AlphaFoldDB" id="A0AAE9ZVE4"/>
<evidence type="ECO:0000313" key="2">
    <source>
        <dbReference type="Proteomes" id="UP001218638"/>
    </source>
</evidence>
<dbReference type="RefSeq" id="WP_330930497.1">
    <property type="nucleotide sequence ID" value="NZ_CP119075.1"/>
</dbReference>